<keyword evidence="2" id="KW-0812">Transmembrane</keyword>
<dbReference type="EMBL" id="FMXO01000026">
    <property type="protein sequence ID" value="SDB61774.1"/>
    <property type="molecule type" value="Genomic_DNA"/>
</dbReference>
<feature type="domain" description="TraD/TraG TraM recognition site" evidence="3">
    <location>
        <begin position="516"/>
        <end position="593"/>
    </location>
</feature>
<feature type="compositionally biased region" description="Basic and acidic residues" evidence="1">
    <location>
        <begin position="624"/>
        <end position="645"/>
    </location>
</feature>
<dbReference type="Gene3D" id="3.40.50.300">
    <property type="entry name" value="P-loop containing nucleotide triphosphate hydrolases"/>
    <property type="match status" value="1"/>
</dbReference>
<dbReference type="SUPFAM" id="SSF52540">
    <property type="entry name" value="P-loop containing nucleoside triphosphate hydrolases"/>
    <property type="match status" value="1"/>
</dbReference>
<dbReference type="STRING" id="617002.SAMN05660653_03234"/>
<dbReference type="OrthoDB" id="6045057at2"/>
<dbReference type="InterPro" id="IPR032689">
    <property type="entry name" value="TraG-D_C"/>
</dbReference>
<feature type="region of interest" description="Disordered" evidence="1">
    <location>
        <begin position="624"/>
        <end position="662"/>
    </location>
</feature>
<keyword evidence="2" id="KW-0472">Membrane</keyword>
<dbReference type="Proteomes" id="UP000198771">
    <property type="component" value="Unassembled WGS sequence"/>
</dbReference>
<evidence type="ECO:0000313" key="5">
    <source>
        <dbReference type="Proteomes" id="UP000198771"/>
    </source>
</evidence>
<gene>
    <name evidence="4" type="ORF">SAMN05660653_03234</name>
</gene>
<evidence type="ECO:0000256" key="2">
    <source>
        <dbReference type="SAM" id="Phobius"/>
    </source>
</evidence>
<proteinExistence type="predicted"/>
<feature type="transmembrane region" description="Helical" evidence="2">
    <location>
        <begin position="122"/>
        <end position="141"/>
    </location>
</feature>
<sequence length="711" mass="79963">MGRKNVQELVATAAKAEAWRLTKHESYSDDDRLPHDLRDKNGFGIGYGDGLSEAGRNPWGDVTLGSVPVGGFFITSVLCFLTVFAPAYAFFLTNLLNLHDASYIGSVALLIVFSVVSAYYTVMMWITVLSVFIAFITLMFMITTGDNLLFIVVASGVISGALPYINQAMFNTRRSGRPLQLGSFAQAPKWGQEARRKQNQEAIRNRHSPFMELGVAMGVLRSERGDRLAPDAGLPMGLDMEDMKDHVFIFGQDGTGKTSGIFYPMIQKIVGSVDNTGIFVVDGSGKLAKGINIEGYTLISPESNIKIALMEGLLPEDVVEAFVSTISDKKKEKSTIFQDAEMLLLQAGILLHAASNYDREMCTWNISNLYKMINSKNYRLEVARILAHQKNILSERDDNLKFRIDVRSKWRQIDDAAKHFLHLFDKLGDHSLMRIVGMLNSWINMLLKDDDLQKWCHNDTGFDITTVFRGGRVGLHLPSYRYGKASTAITALMKLRLYRYASHRGEEWYKQEGQTPVAFFLDDAQNILTRSDMQMASFARMLGIIFVVSVQTYEQLSIKFGKGDADAFIGQFKSLISFKSSSQTYRYLQNRFGSMLSLRNLHGKVVPMDANIECRNLLNCHHFDENNSNRQNDDSNTEIAEHEVSMKPSKKKIPSNKDTMNMHRNDVVSSPIIAMHELNDILCEPFAAVAMFNRASVPRRDFMKVVPVLKA</sequence>
<organism evidence="4 5">
    <name type="scientific">Desulfonatronum thiosulfatophilum</name>
    <dbReference type="NCBI Taxonomy" id="617002"/>
    <lineage>
        <taxon>Bacteria</taxon>
        <taxon>Pseudomonadati</taxon>
        <taxon>Thermodesulfobacteriota</taxon>
        <taxon>Desulfovibrionia</taxon>
        <taxon>Desulfovibrionales</taxon>
        <taxon>Desulfonatronaceae</taxon>
        <taxon>Desulfonatronum</taxon>
    </lineage>
</organism>
<dbReference type="CDD" id="cd01127">
    <property type="entry name" value="TrwB_TraG_TraD_VirD4"/>
    <property type="match status" value="1"/>
</dbReference>
<accession>A0A1G6EWD7</accession>
<dbReference type="Pfam" id="PF12696">
    <property type="entry name" value="TraG-D_C"/>
    <property type="match status" value="1"/>
</dbReference>
<dbReference type="AlphaFoldDB" id="A0A1G6EWD7"/>
<keyword evidence="5" id="KW-1185">Reference proteome</keyword>
<dbReference type="RefSeq" id="WP_161946380.1">
    <property type="nucleotide sequence ID" value="NZ_FMXO01000026.1"/>
</dbReference>
<feature type="transmembrane region" description="Helical" evidence="2">
    <location>
        <begin position="69"/>
        <end position="91"/>
    </location>
</feature>
<feature type="transmembrane region" description="Helical" evidence="2">
    <location>
        <begin position="148"/>
        <end position="165"/>
    </location>
</feature>
<dbReference type="InterPro" id="IPR027417">
    <property type="entry name" value="P-loop_NTPase"/>
</dbReference>
<evidence type="ECO:0000259" key="3">
    <source>
        <dbReference type="Pfam" id="PF12696"/>
    </source>
</evidence>
<name>A0A1G6EWD7_9BACT</name>
<protein>
    <submittedName>
        <fullName evidence="4">TraM recognition site of TraD and TraG</fullName>
    </submittedName>
</protein>
<reference evidence="4 5" key="1">
    <citation type="submission" date="2016-10" db="EMBL/GenBank/DDBJ databases">
        <authorList>
            <person name="de Groot N.N."/>
        </authorList>
    </citation>
    <scope>NUCLEOTIDE SEQUENCE [LARGE SCALE GENOMIC DNA]</scope>
    <source>
        <strain evidence="4 5">ASO4-2</strain>
    </source>
</reference>
<keyword evidence="2" id="KW-1133">Transmembrane helix</keyword>
<evidence type="ECO:0000313" key="4">
    <source>
        <dbReference type="EMBL" id="SDB61774.1"/>
    </source>
</evidence>
<evidence type="ECO:0000256" key="1">
    <source>
        <dbReference type="SAM" id="MobiDB-lite"/>
    </source>
</evidence>